<feature type="binding site" evidence="6">
    <location>
        <begin position="269"/>
        <end position="272"/>
    </location>
    <ligand>
        <name>GTP</name>
        <dbReference type="ChEBI" id="CHEBI:37565"/>
    </ligand>
</feature>
<evidence type="ECO:0000313" key="10">
    <source>
        <dbReference type="Proteomes" id="UP000262583"/>
    </source>
</evidence>
<dbReference type="SUPFAM" id="SSF52540">
    <property type="entry name" value="P-loop containing nucleoside triphosphate hydrolases"/>
    <property type="match status" value="1"/>
</dbReference>
<dbReference type="HAMAP" id="MF_00900">
    <property type="entry name" value="GTPase_HflX"/>
    <property type="match status" value="1"/>
</dbReference>
<evidence type="ECO:0000259" key="8">
    <source>
        <dbReference type="PROSITE" id="PS51705"/>
    </source>
</evidence>
<dbReference type="PIRSF" id="PIRSF006809">
    <property type="entry name" value="GTP-binding_hflX_prd"/>
    <property type="match status" value="1"/>
</dbReference>
<dbReference type="Gene3D" id="3.40.50.11060">
    <property type="entry name" value="GTPase HflX, N-terminal domain"/>
    <property type="match status" value="1"/>
</dbReference>
<comment type="subcellular location">
    <subcellularLocation>
        <location evidence="5">Cytoplasm</location>
    </subcellularLocation>
    <text evidence="5">May associate with membranes.</text>
</comment>
<dbReference type="Proteomes" id="UP000262583">
    <property type="component" value="Chromosome"/>
</dbReference>
<dbReference type="InterPro" id="IPR032305">
    <property type="entry name" value="GTP-bd_M"/>
</dbReference>
<accession>A0A2Z4Y0Y3</accession>
<dbReference type="PROSITE" id="PS51705">
    <property type="entry name" value="G_HFLX"/>
    <property type="match status" value="1"/>
</dbReference>
<dbReference type="PANTHER" id="PTHR10229:SF0">
    <property type="entry name" value="GTP-BINDING PROTEIN 6-RELATED"/>
    <property type="match status" value="1"/>
</dbReference>
<dbReference type="GO" id="GO:0003924">
    <property type="term" value="F:GTPase activity"/>
    <property type="evidence" value="ECO:0007669"/>
    <property type="project" value="UniProtKB-UniRule"/>
</dbReference>
<sequence>MRRRSTSPSPEQNVRAELPEPEREVYLVCALQTPQVSAEEAQLSLEELQRLVQSASGEIADALIVRLREITAGTFLTRGRVQQLKACAEAFELTGIVFDQDFSPVQVRNLTDEIGVRIIGRSELILDIFARRARTHEGKLQVELAQLQYLLPRLIGKGFVLSRLGGGIGTRGPGETKLEMDRRRIAARIAHLRHELNALRRHRDTQRKRRVRSQVLTIALIGYTNAGKSTLLRTLTQAEVHVADQLFATLDPTARKTILPDGRLAVFTDTVGFIHRLPPALLDAFKATLEEICYADLLLHVVDASSPLFEREVATTEQILADLGAGQKPILRVYNKIDQGLSEAAAERLRSSEEEAVAISALYKVGILDLLNAITRITSPNRQRIRLSIPYERCDLLGQLYAKATVEKIAYENAAIEVEAIADLQGLGSAFSPYVVREQSKPTSSE</sequence>
<dbReference type="Gene3D" id="6.10.250.2860">
    <property type="match status" value="1"/>
</dbReference>
<dbReference type="CDD" id="cd01878">
    <property type="entry name" value="HflX"/>
    <property type="match status" value="1"/>
</dbReference>
<feature type="binding site" evidence="7">
    <location>
        <position position="249"/>
    </location>
    <ligand>
        <name>Mg(2+)</name>
        <dbReference type="ChEBI" id="CHEBI:18420"/>
    </ligand>
</feature>
<dbReference type="AlphaFoldDB" id="A0A2Z4Y0Y3"/>
<comment type="similarity">
    <text evidence="5">Belongs to the TRAFAC class OBG-HflX-like GTPase superfamily. HflX GTPase family.</text>
</comment>
<feature type="binding site" evidence="6">
    <location>
        <begin position="335"/>
        <end position="338"/>
    </location>
    <ligand>
        <name>GTP</name>
        <dbReference type="ChEBI" id="CHEBI:37565"/>
    </ligand>
</feature>
<evidence type="ECO:0000256" key="1">
    <source>
        <dbReference type="ARBA" id="ARBA00022723"/>
    </source>
</evidence>
<feature type="binding site" evidence="6">
    <location>
        <begin position="360"/>
        <end position="362"/>
    </location>
    <ligand>
        <name>GTP</name>
        <dbReference type="ChEBI" id="CHEBI:37565"/>
    </ligand>
</feature>
<feature type="binding site" evidence="6">
    <location>
        <begin position="247"/>
        <end position="251"/>
    </location>
    <ligand>
        <name>GTP</name>
        <dbReference type="ChEBI" id="CHEBI:37565"/>
    </ligand>
</feature>
<name>A0A2Z4Y0Y3_SUMC1</name>
<evidence type="ECO:0000256" key="6">
    <source>
        <dbReference type="PIRSR" id="PIRSR006809-1"/>
    </source>
</evidence>
<keyword evidence="2 5" id="KW-0547">Nucleotide-binding</keyword>
<dbReference type="InterPro" id="IPR016496">
    <property type="entry name" value="GTPase_HflX"/>
</dbReference>
<evidence type="ECO:0000256" key="5">
    <source>
        <dbReference type="HAMAP-Rule" id="MF_00900"/>
    </source>
</evidence>
<reference evidence="9 10" key="1">
    <citation type="submission" date="2018-05" db="EMBL/GenBank/DDBJ databases">
        <title>A metagenomic window into the 2 km-deep terrestrial subsurface aquifer revealed taxonomically and functionally diverse microbial community comprising novel uncultured bacterial lineages.</title>
        <authorList>
            <person name="Kadnikov V.V."/>
            <person name="Mardanov A.V."/>
            <person name="Beletsky A.V."/>
            <person name="Banks D."/>
            <person name="Pimenov N.V."/>
            <person name="Frank Y.A."/>
            <person name="Karnachuk O.V."/>
            <person name="Ravin N.V."/>
        </authorList>
    </citation>
    <scope>NUCLEOTIDE SEQUENCE [LARGE SCALE GENOMIC DNA]</scope>
    <source>
        <strain evidence="9">BY</strain>
    </source>
</reference>
<comment type="subunit">
    <text evidence="5">Monomer. Associates with the 50S ribosomal subunit.</text>
</comment>
<dbReference type="Pfam" id="PF01926">
    <property type="entry name" value="MMR_HSR1"/>
    <property type="match status" value="1"/>
</dbReference>
<keyword evidence="1 7" id="KW-0479">Metal-binding</keyword>
<comment type="function">
    <text evidence="5">GTPase that associates with the 50S ribosomal subunit and may have a role during protein synthesis or ribosome biogenesis.</text>
</comment>
<proteinExistence type="inferred from homology"/>
<keyword evidence="5" id="KW-0963">Cytoplasm</keyword>
<keyword evidence="3 7" id="KW-0460">Magnesium</keyword>
<evidence type="ECO:0000256" key="3">
    <source>
        <dbReference type="ARBA" id="ARBA00022842"/>
    </source>
</evidence>
<dbReference type="GO" id="GO:0043022">
    <property type="term" value="F:ribosome binding"/>
    <property type="evidence" value="ECO:0007669"/>
    <property type="project" value="TreeGrafter"/>
</dbReference>
<evidence type="ECO:0000256" key="4">
    <source>
        <dbReference type="ARBA" id="ARBA00023134"/>
    </source>
</evidence>
<dbReference type="InterPro" id="IPR027417">
    <property type="entry name" value="P-loop_NTPase"/>
</dbReference>
<comment type="cofactor">
    <cofactor evidence="7">
        <name>Mg(2+)</name>
        <dbReference type="ChEBI" id="CHEBI:18420"/>
    </cofactor>
</comment>
<protein>
    <recommendedName>
        <fullName evidence="5">GTPase HflX</fullName>
    </recommendedName>
    <alternativeName>
        <fullName evidence="5">GTP-binding protein HflX</fullName>
    </alternativeName>
</protein>
<dbReference type="InterPro" id="IPR006073">
    <property type="entry name" value="GTP-bd"/>
</dbReference>
<dbReference type="Pfam" id="PF13167">
    <property type="entry name" value="GTP-bdg_N"/>
    <property type="match status" value="1"/>
</dbReference>
<organism evidence="9 10">
    <name type="scientific">Sumerlaea chitinivorans</name>
    <dbReference type="NCBI Taxonomy" id="2250252"/>
    <lineage>
        <taxon>Bacteria</taxon>
        <taxon>Candidatus Sumerlaeota</taxon>
        <taxon>Candidatus Sumerlaeia</taxon>
        <taxon>Candidatus Sumerlaeales</taxon>
        <taxon>Candidatus Sumerlaeaceae</taxon>
        <taxon>Candidatus Sumerlaea</taxon>
    </lineage>
</organism>
<dbReference type="Gene3D" id="3.40.50.300">
    <property type="entry name" value="P-loop containing nucleotide triphosphate hydrolases"/>
    <property type="match status" value="1"/>
</dbReference>
<dbReference type="InterPro" id="IPR042108">
    <property type="entry name" value="GTPase_HflX_N_sf"/>
</dbReference>
<dbReference type="Pfam" id="PF16360">
    <property type="entry name" value="GTP-bdg_M"/>
    <property type="match status" value="1"/>
</dbReference>
<evidence type="ECO:0000256" key="2">
    <source>
        <dbReference type="ARBA" id="ARBA00022741"/>
    </source>
</evidence>
<dbReference type="InterPro" id="IPR025121">
    <property type="entry name" value="GTPase_HflX_N"/>
</dbReference>
<dbReference type="PRINTS" id="PR00326">
    <property type="entry name" value="GTP1OBG"/>
</dbReference>
<dbReference type="PANTHER" id="PTHR10229">
    <property type="entry name" value="GTP-BINDING PROTEIN HFLX"/>
    <property type="match status" value="1"/>
</dbReference>
<dbReference type="GO" id="GO:0005525">
    <property type="term" value="F:GTP binding"/>
    <property type="evidence" value="ECO:0007669"/>
    <property type="project" value="UniProtKB-UniRule"/>
</dbReference>
<dbReference type="NCBIfam" id="TIGR03156">
    <property type="entry name" value="GTP_HflX"/>
    <property type="match status" value="1"/>
</dbReference>
<feature type="binding site" evidence="7">
    <location>
        <position position="229"/>
    </location>
    <ligand>
        <name>Mg(2+)</name>
        <dbReference type="ChEBI" id="CHEBI:18420"/>
    </ligand>
</feature>
<feature type="binding site" evidence="6">
    <location>
        <begin position="222"/>
        <end position="229"/>
    </location>
    <ligand>
        <name>GTP</name>
        <dbReference type="ChEBI" id="CHEBI:37565"/>
    </ligand>
</feature>
<gene>
    <name evidence="5" type="primary">hflX</name>
    <name evidence="9" type="ORF">BRCON_0074</name>
</gene>
<evidence type="ECO:0000256" key="7">
    <source>
        <dbReference type="PIRSR" id="PIRSR006809-2"/>
    </source>
</evidence>
<keyword evidence="4 5" id="KW-0342">GTP-binding</keyword>
<dbReference type="GO" id="GO:0046872">
    <property type="term" value="F:metal ion binding"/>
    <property type="evidence" value="ECO:0007669"/>
    <property type="project" value="UniProtKB-KW"/>
</dbReference>
<dbReference type="KEGG" id="schv:BRCON_0074"/>
<evidence type="ECO:0000313" key="9">
    <source>
        <dbReference type="EMBL" id="AXA34851.1"/>
    </source>
</evidence>
<dbReference type="GO" id="GO:0005737">
    <property type="term" value="C:cytoplasm"/>
    <property type="evidence" value="ECO:0007669"/>
    <property type="project" value="UniProtKB-SubCell"/>
</dbReference>
<dbReference type="EMBL" id="CP030759">
    <property type="protein sequence ID" value="AXA34851.1"/>
    <property type="molecule type" value="Genomic_DNA"/>
</dbReference>
<feature type="domain" description="Hflx-type G" evidence="8">
    <location>
        <begin position="216"/>
        <end position="382"/>
    </location>
</feature>
<dbReference type="InterPro" id="IPR030394">
    <property type="entry name" value="G_HFLX_dom"/>
</dbReference>